<reference evidence="1 2" key="1">
    <citation type="submission" date="2019-08" db="EMBL/GenBank/DDBJ databases">
        <title>Hyperibacter terrae gen. nov., sp. nov. and Hyperibacter viscosus sp. nov., two new members in the family Rhodospirillaceae isolated from the rhizosphere of Hypericum perforatum.</title>
        <authorList>
            <person name="Noviana Z."/>
        </authorList>
    </citation>
    <scope>NUCLEOTIDE SEQUENCE [LARGE SCALE GENOMIC DNA]</scope>
    <source>
        <strain evidence="1 2">R5913</strain>
    </source>
</reference>
<dbReference type="RefSeq" id="WP_151175475.1">
    <property type="nucleotide sequence ID" value="NZ_CP042906.1"/>
</dbReference>
<evidence type="ECO:0000313" key="2">
    <source>
        <dbReference type="Proteomes" id="UP000326202"/>
    </source>
</evidence>
<gene>
    <name evidence="1" type="ORF">FRZ44_02540</name>
</gene>
<name>A0A5J6MCF5_9PROT</name>
<proteinExistence type="predicted"/>
<organism evidence="1 2">
    <name type="scientific">Hypericibacter terrae</name>
    <dbReference type="NCBI Taxonomy" id="2602015"/>
    <lineage>
        <taxon>Bacteria</taxon>
        <taxon>Pseudomonadati</taxon>
        <taxon>Pseudomonadota</taxon>
        <taxon>Alphaproteobacteria</taxon>
        <taxon>Rhodospirillales</taxon>
        <taxon>Dongiaceae</taxon>
        <taxon>Hypericibacter</taxon>
    </lineage>
</organism>
<dbReference type="EMBL" id="CP042906">
    <property type="protein sequence ID" value="QEX14974.1"/>
    <property type="molecule type" value="Genomic_DNA"/>
</dbReference>
<dbReference type="Proteomes" id="UP000326202">
    <property type="component" value="Chromosome"/>
</dbReference>
<evidence type="ECO:0000313" key="1">
    <source>
        <dbReference type="EMBL" id="QEX14974.1"/>
    </source>
</evidence>
<dbReference type="OrthoDB" id="9857941at2"/>
<accession>A0A5J6MCF5</accession>
<keyword evidence="2" id="KW-1185">Reference proteome</keyword>
<protein>
    <submittedName>
        <fullName evidence="1">Uncharacterized protein</fullName>
    </submittedName>
</protein>
<sequence length="79" mass="8501">MAANPCHCPRCQAAALRENAMALPAAAFYAGAANVAAVRHLVHRMIWDRPWPPAPAQAGPVIHRYRYSCIPPLPGGDIC</sequence>
<dbReference type="KEGG" id="htq:FRZ44_02540"/>
<dbReference type="AlphaFoldDB" id="A0A5J6MCF5"/>